<dbReference type="Proteomes" id="UP000053789">
    <property type="component" value="Unassembled WGS sequence"/>
</dbReference>
<feature type="domain" description="NADP-dependent oxidoreductase" evidence="4">
    <location>
        <begin position="20"/>
        <end position="93"/>
    </location>
</feature>
<evidence type="ECO:0000256" key="2">
    <source>
        <dbReference type="ARBA" id="ARBA00023002"/>
    </source>
</evidence>
<evidence type="ECO:0000313" key="6">
    <source>
        <dbReference type="Proteomes" id="UP000053789"/>
    </source>
</evidence>
<dbReference type="EMBL" id="KN846981">
    <property type="protein sequence ID" value="KIW97736.1"/>
    <property type="molecule type" value="Genomic_DNA"/>
</dbReference>
<organism evidence="5 6">
    <name type="scientific">Cladophialophora bantiana (strain ATCC 10958 / CBS 173.52 / CDC B-1940 / NIH 8579)</name>
    <name type="common">Xylohypha bantiana</name>
    <dbReference type="NCBI Taxonomy" id="1442370"/>
    <lineage>
        <taxon>Eukaryota</taxon>
        <taxon>Fungi</taxon>
        <taxon>Dikarya</taxon>
        <taxon>Ascomycota</taxon>
        <taxon>Pezizomycotina</taxon>
        <taxon>Eurotiomycetes</taxon>
        <taxon>Chaetothyriomycetidae</taxon>
        <taxon>Chaetothyriales</taxon>
        <taxon>Herpotrichiellaceae</taxon>
        <taxon>Cladophialophora</taxon>
    </lineage>
</organism>
<dbReference type="InterPro" id="IPR023210">
    <property type="entry name" value="NADP_OxRdtase_dom"/>
</dbReference>
<dbReference type="RefSeq" id="XP_016624405.1">
    <property type="nucleotide sequence ID" value="XM_016759077.1"/>
</dbReference>
<keyword evidence="1" id="KW-0521">NADP</keyword>
<keyword evidence="6" id="KW-1185">Reference proteome</keyword>
<evidence type="ECO:0000313" key="5">
    <source>
        <dbReference type="EMBL" id="KIW97736.1"/>
    </source>
</evidence>
<dbReference type="InterPro" id="IPR036812">
    <property type="entry name" value="NAD(P)_OxRdtase_dom_sf"/>
</dbReference>
<proteinExistence type="inferred from homology"/>
<protein>
    <recommendedName>
        <fullName evidence="4">NADP-dependent oxidoreductase domain-containing protein</fullName>
    </recommendedName>
</protein>
<gene>
    <name evidence="5" type="ORF">Z519_01320</name>
</gene>
<evidence type="ECO:0000259" key="4">
    <source>
        <dbReference type="Pfam" id="PF00248"/>
    </source>
</evidence>
<dbReference type="PANTHER" id="PTHR43364">
    <property type="entry name" value="NADH-SPECIFIC METHYLGLYOXAL REDUCTASE-RELATED"/>
    <property type="match status" value="1"/>
</dbReference>
<dbReference type="AlphaFoldDB" id="A0A0D2F6B0"/>
<dbReference type="Pfam" id="PF00248">
    <property type="entry name" value="Aldo_ket_red"/>
    <property type="match status" value="1"/>
</dbReference>
<evidence type="ECO:0000256" key="1">
    <source>
        <dbReference type="ARBA" id="ARBA00022857"/>
    </source>
</evidence>
<accession>A0A0D2F6B0</accession>
<keyword evidence="2" id="KW-0560">Oxidoreductase</keyword>
<dbReference type="Gene3D" id="3.20.20.100">
    <property type="entry name" value="NADP-dependent oxidoreductase domain"/>
    <property type="match status" value="1"/>
</dbReference>
<sequence>MSLLRRHRQLAPTASVQVSPLCLGAMAFGEKQPERYGEVTKDTAFVIMDHFYSQGSGFIDTVNAYQFGQLEKWVGKWMASRKNCDEIVLATEFFTGYCNKATWLCWAGGGLARQRSVRSHVKPN</sequence>
<dbReference type="OrthoDB" id="48988at2759"/>
<dbReference type="SUPFAM" id="SSF51430">
    <property type="entry name" value="NAD(P)-linked oxidoreductase"/>
    <property type="match status" value="1"/>
</dbReference>
<dbReference type="VEuPathDB" id="FungiDB:Z519_01320"/>
<reference evidence="5" key="1">
    <citation type="submission" date="2015-01" db="EMBL/GenBank/DDBJ databases">
        <title>The Genome Sequence of Cladophialophora bantiana CBS 173.52.</title>
        <authorList>
            <consortium name="The Broad Institute Genomics Platform"/>
            <person name="Cuomo C."/>
            <person name="de Hoog S."/>
            <person name="Gorbushina A."/>
            <person name="Stielow B."/>
            <person name="Teixiera M."/>
            <person name="Abouelleil A."/>
            <person name="Chapman S.B."/>
            <person name="Priest M."/>
            <person name="Young S.K."/>
            <person name="Wortman J."/>
            <person name="Nusbaum C."/>
            <person name="Birren B."/>
        </authorList>
    </citation>
    <scope>NUCLEOTIDE SEQUENCE [LARGE SCALE GENOMIC DNA]</scope>
    <source>
        <strain evidence="5">CBS 173.52</strain>
    </source>
</reference>
<name>A0A0D2F6B0_CLAB1</name>
<dbReference type="GO" id="GO:0016491">
    <property type="term" value="F:oxidoreductase activity"/>
    <property type="evidence" value="ECO:0007669"/>
    <property type="project" value="UniProtKB-KW"/>
</dbReference>
<comment type="similarity">
    <text evidence="3">Belongs to the aldo/keto reductase family. Aldo/keto reductase 2 subfamily.</text>
</comment>
<dbReference type="InterPro" id="IPR050523">
    <property type="entry name" value="AKR_Detox_Biosynth"/>
</dbReference>
<dbReference type="PANTHER" id="PTHR43364:SF7">
    <property type="entry name" value="NADP-DEPENDENT OXIDOREDUCTASE DOMAIN-CONTAINING PROTEIN-RELATED"/>
    <property type="match status" value="1"/>
</dbReference>
<dbReference type="GeneID" id="27694248"/>
<evidence type="ECO:0000256" key="3">
    <source>
        <dbReference type="ARBA" id="ARBA00038157"/>
    </source>
</evidence>
<dbReference type="HOGENOM" id="CLU_2003661_0_0_1"/>